<name>A0A7R9FRM7_9CRUS</name>
<dbReference type="AlphaFoldDB" id="A0A7R9FRM7"/>
<organism evidence="2">
    <name type="scientific">Darwinula stevensoni</name>
    <dbReference type="NCBI Taxonomy" id="69355"/>
    <lineage>
        <taxon>Eukaryota</taxon>
        <taxon>Metazoa</taxon>
        <taxon>Ecdysozoa</taxon>
        <taxon>Arthropoda</taxon>
        <taxon>Crustacea</taxon>
        <taxon>Oligostraca</taxon>
        <taxon>Ostracoda</taxon>
        <taxon>Podocopa</taxon>
        <taxon>Podocopida</taxon>
        <taxon>Darwinulocopina</taxon>
        <taxon>Darwinuloidea</taxon>
        <taxon>Darwinulidae</taxon>
        <taxon>Darwinula</taxon>
    </lineage>
</organism>
<proteinExistence type="predicted"/>
<evidence type="ECO:0000313" key="2">
    <source>
        <dbReference type="EMBL" id="CAD7252409.1"/>
    </source>
</evidence>
<sequence>MSVSTDTPPPPVGGVSPQPANLSGSPPVSCPSPWQDIKPNPIPVQVSNSYMPQYAWYQTDSSIAHHGLLT</sequence>
<evidence type="ECO:0000313" key="3">
    <source>
        <dbReference type="Proteomes" id="UP000677054"/>
    </source>
</evidence>
<feature type="region of interest" description="Disordered" evidence="1">
    <location>
        <begin position="1"/>
        <end position="40"/>
    </location>
</feature>
<keyword evidence="3" id="KW-1185">Reference proteome</keyword>
<dbReference type="EMBL" id="CAJPEV010004397">
    <property type="protein sequence ID" value="CAG0901724.1"/>
    <property type="molecule type" value="Genomic_DNA"/>
</dbReference>
<reference evidence="2" key="1">
    <citation type="submission" date="2020-11" db="EMBL/GenBank/DDBJ databases">
        <authorList>
            <person name="Tran Van P."/>
        </authorList>
    </citation>
    <scope>NUCLEOTIDE SEQUENCE</scope>
</reference>
<dbReference type="Proteomes" id="UP000677054">
    <property type="component" value="Unassembled WGS sequence"/>
</dbReference>
<accession>A0A7R9FRM7</accession>
<evidence type="ECO:0000256" key="1">
    <source>
        <dbReference type="SAM" id="MobiDB-lite"/>
    </source>
</evidence>
<gene>
    <name evidence="2" type="ORF">DSTB1V02_LOCUS12167</name>
</gene>
<protein>
    <submittedName>
        <fullName evidence="2">Uncharacterized protein</fullName>
    </submittedName>
</protein>
<dbReference type="EMBL" id="LR903914">
    <property type="protein sequence ID" value="CAD7252409.1"/>
    <property type="molecule type" value="Genomic_DNA"/>
</dbReference>